<proteinExistence type="predicted"/>
<dbReference type="EMBL" id="JAOYFB010000005">
    <property type="protein sequence ID" value="KAK4016502.1"/>
    <property type="molecule type" value="Genomic_DNA"/>
</dbReference>
<evidence type="ECO:0000313" key="4">
    <source>
        <dbReference type="Proteomes" id="UP001234178"/>
    </source>
</evidence>
<evidence type="ECO:0000313" key="3">
    <source>
        <dbReference type="EMBL" id="KAK4016502.1"/>
    </source>
</evidence>
<evidence type="ECO:0008006" key="5">
    <source>
        <dbReference type="Google" id="ProtNLM"/>
    </source>
</evidence>
<gene>
    <name evidence="3" type="ORF">OUZ56_031458</name>
</gene>
<accession>A0ABQ9ZUA3</accession>
<sequence>MMAIRLGFALTTSKICLAKSTTAAATTTTTTKIKKSILVEAVQRQQRDTRRSGRQTLASLTEGQDQNAARATPATSQQLKFSRKNTQKKGAASCPAAIFP</sequence>
<feature type="chain" id="PRO_5045167005" description="Secreted protein" evidence="2">
    <location>
        <begin position="19"/>
        <end position="100"/>
    </location>
</feature>
<name>A0ABQ9ZUA3_9CRUS</name>
<evidence type="ECO:0000256" key="2">
    <source>
        <dbReference type="SAM" id="SignalP"/>
    </source>
</evidence>
<feature type="signal peptide" evidence="2">
    <location>
        <begin position="1"/>
        <end position="18"/>
    </location>
</feature>
<evidence type="ECO:0000256" key="1">
    <source>
        <dbReference type="SAM" id="MobiDB-lite"/>
    </source>
</evidence>
<keyword evidence="4" id="KW-1185">Reference proteome</keyword>
<dbReference type="Proteomes" id="UP001234178">
    <property type="component" value="Unassembled WGS sequence"/>
</dbReference>
<reference evidence="3 4" key="1">
    <citation type="journal article" date="2023" name="Nucleic Acids Res.">
        <title>The hologenome of Daphnia magna reveals possible DNA methylation and microbiome-mediated evolution of the host genome.</title>
        <authorList>
            <person name="Chaturvedi A."/>
            <person name="Li X."/>
            <person name="Dhandapani V."/>
            <person name="Marshall H."/>
            <person name="Kissane S."/>
            <person name="Cuenca-Cambronero M."/>
            <person name="Asole G."/>
            <person name="Calvet F."/>
            <person name="Ruiz-Romero M."/>
            <person name="Marangio P."/>
            <person name="Guigo R."/>
            <person name="Rago D."/>
            <person name="Mirbahai L."/>
            <person name="Eastwood N."/>
            <person name="Colbourne J.K."/>
            <person name="Zhou J."/>
            <person name="Mallon E."/>
            <person name="Orsini L."/>
        </authorList>
    </citation>
    <scope>NUCLEOTIDE SEQUENCE [LARGE SCALE GENOMIC DNA]</scope>
    <source>
        <strain evidence="3">LRV0_1</strain>
    </source>
</reference>
<keyword evidence="2" id="KW-0732">Signal</keyword>
<feature type="region of interest" description="Disordered" evidence="1">
    <location>
        <begin position="42"/>
        <end position="100"/>
    </location>
</feature>
<comment type="caution">
    <text evidence="3">The sequence shown here is derived from an EMBL/GenBank/DDBJ whole genome shotgun (WGS) entry which is preliminary data.</text>
</comment>
<organism evidence="3 4">
    <name type="scientific">Daphnia magna</name>
    <dbReference type="NCBI Taxonomy" id="35525"/>
    <lineage>
        <taxon>Eukaryota</taxon>
        <taxon>Metazoa</taxon>
        <taxon>Ecdysozoa</taxon>
        <taxon>Arthropoda</taxon>
        <taxon>Crustacea</taxon>
        <taxon>Branchiopoda</taxon>
        <taxon>Diplostraca</taxon>
        <taxon>Cladocera</taxon>
        <taxon>Anomopoda</taxon>
        <taxon>Daphniidae</taxon>
        <taxon>Daphnia</taxon>
    </lineage>
</organism>
<protein>
    <recommendedName>
        <fullName evidence="5">Secreted protein</fullName>
    </recommendedName>
</protein>
<feature type="compositionally biased region" description="Polar residues" evidence="1">
    <location>
        <begin position="54"/>
        <end position="80"/>
    </location>
</feature>